<dbReference type="EMBL" id="FOTR01000012">
    <property type="protein sequence ID" value="SFM29326.1"/>
    <property type="molecule type" value="Genomic_DNA"/>
</dbReference>
<dbReference type="STRING" id="334253.SAMN04487943_11267"/>
<dbReference type="OrthoDB" id="88184at2"/>
<keyword evidence="4 6" id="KW-0472">Membrane</keyword>
<organism evidence="7 8">
    <name type="scientific">Gracilibacillus orientalis</name>
    <dbReference type="NCBI Taxonomy" id="334253"/>
    <lineage>
        <taxon>Bacteria</taxon>
        <taxon>Bacillati</taxon>
        <taxon>Bacillota</taxon>
        <taxon>Bacilli</taxon>
        <taxon>Bacillales</taxon>
        <taxon>Bacillaceae</taxon>
        <taxon>Gracilibacillus</taxon>
    </lineage>
</organism>
<dbReference type="NCBIfam" id="TIGR01593">
    <property type="entry name" value="holin_tox_secr"/>
    <property type="match status" value="1"/>
</dbReference>
<dbReference type="Pfam" id="PF05105">
    <property type="entry name" value="Phage_holin_4_1"/>
    <property type="match status" value="1"/>
</dbReference>
<dbReference type="InterPro" id="IPR006480">
    <property type="entry name" value="Phage_holin_4_1"/>
</dbReference>
<comment type="similarity">
    <text evidence="5">Belongs to the bacteriophage holin family. Cp-1 holin subfamily.</text>
</comment>
<protein>
    <submittedName>
        <fullName evidence="7">Toxin secretion/phage lysis holin</fullName>
    </submittedName>
</protein>
<sequence>MFDGNKISLMLKGIGTGIGAVWSFIVGTIGWAFPTLIILMVADFITGSWAGGKEDGLNSNVGRKGFIKKLYILILIGIVYLVEKTIFDTKHLGDGVTIAYVIIEFISLVENGGRLGVPLGPVEKFMAVLKEKGNGK</sequence>
<dbReference type="AlphaFoldDB" id="A0A1I4PNZ0"/>
<evidence type="ECO:0000256" key="3">
    <source>
        <dbReference type="ARBA" id="ARBA00022989"/>
    </source>
</evidence>
<dbReference type="RefSeq" id="WP_091485258.1">
    <property type="nucleotide sequence ID" value="NZ_FOTR01000012.1"/>
</dbReference>
<comment type="subcellular location">
    <subcellularLocation>
        <location evidence="1">Membrane</location>
        <topology evidence="1">Multi-pass membrane protein</topology>
    </subcellularLocation>
</comment>
<keyword evidence="3 6" id="KW-1133">Transmembrane helix</keyword>
<dbReference type="Proteomes" id="UP000198565">
    <property type="component" value="Unassembled WGS sequence"/>
</dbReference>
<evidence type="ECO:0000313" key="8">
    <source>
        <dbReference type="Proteomes" id="UP000198565"/>
    </source>
</evidence>
<evidence type="ECO:0000256" key="1">
    <source>
        <dbReference type="ARBA" id="ARBA00004141"/>
    </source>
</evidence>
<evidence type="ECO:0000256" key="4">
    <source>
        <dbReference type="ARBA" id="ARBA00023136"/>
    </source>
</evidence>
<evidence type="ECO:0000256" key="5">
    <source>
        <dbReference type="ARBA" id="ARBA00023600"/>
    </source>
</evidence>
<gene>
    <name evidence="7" type="ORF">SAMN04487943_11267</name>
</gene>
<reference evidence="8" key="1">
    <citation type="submission" date="2016-10" db="EMBL/GenBank/DDBJ databases">
        <authorList>
            <person name="Varghese N."/>
            <person name="Submissions S."/>
        </authorList>
    </citation>
    <scope>NUCLEOTIDE SEQUENCE [LARGE SCALE GENOMIC DNA]</scope>
    <source>
        <strain evidence="8">CGMCC 1.4250</strain>
    </source>
</reference>
<proteinExistence type="inferred from homology"/>
<keyword evidence="2 6" id="KW-0812">Transmembrane</keyword>
<evidence type="ECO:0000313" key="7">
    <source>
        <dbReference type="EMBL" id="SFM29326.1"/>
    </source>
</evidence>
<evidence type="ECO:0000256" key="6">
    <source>
        <dbReference type="SAM" id="Phobius"/>
    </source>
</evidence>
<dbReference type="GO" id="GO:0016020">
    <property type="term" value="C:membrane"/>
    <property type="evidence" value="ECO:0007669"/>
    <property type="project" value="UniProtKB-SubCell"/>
</dbReference>
<name>A0A1I4PNZ0_9BACI</name>
<feature type="transmembrane region" description="Helical" evidence="6">
    <location>
        <begin position="65"/>
        <end position="82"/>
    </location>
</feature>
<evidence type="ECO:0000256" key="2">
    <source>
        <dbReference type="ARBA" id="ARBA00022692"/>
    </source>
</evidence>
<accession>A0A1I4PNZ0</accession>
<feature type="transmembrane region" description="Helical" evidence="6">
    <location>
        <begin position="21"/>
        <end position="45"/>
    </location>
</feature>
<keyword evidence="8" id="KW-1185">Reference proteome</keyword>